<dbReference type="PROSITE" id="PS00941">
    <property type="entry name" value="CARBOXYLESTERASE_B_2"/>
    <property type="match status" value="1"/>
</dbReference>
<dbReference type="SUPFAM" id="SSF53474">
    <property type="entry name" value="alpha/beta-Hydrolases"/>
    <property type="match status" value="1"/>
</dbReference>
<dbReference type="Gene3D" id="3.40.50.1820">
    <property type="entry name" value="alpha/beta hydrolase"/>
    <property type="match status" value="1"/>
</dbReference>
<dbReference type="PROSITE" id="PS00122">
    <property type="entry name" value="CARBOXYLESTERASE_B_1"/>
    <property type="match status" value="1"/>
</dbReference>
<sequence length="702" mass="75047">MRPTILAFAALAVAQASGQVTGATSSPTNAPQVDLGHAIYQGAVRDGLDVYLGYVKYLYKTLIYPSARLLYLACNNVAATLPQAYPAPYQGTAGPGFTSSPINTTAVVADPYFNALIHGNEDCLFLNVYAPSGKEKLPVLIWIHGGGYGFGDGSQDLTAIIHENGNTFVGVSIQYRLGAFGFLSSQDVKNYGAPNAGLLDQNLALRWVQKNIKLFGGDPNKVTISGNSAGGGSVMLHNMAYGGTLGTSLFQNSISTRPYSPPQYNYNAQKPTNDYLAFAQLAGCYNPTIPATSSVITCLRNKDTLILQQANSVVSASGIVGKWAFVPVTDGVYVQQLPSQQLESGSLNGKKHLTIHNAEEGALFVQPGIVDADSFKSYVKLLFPSFSPVEIGAVLALFSPSSSGSGLLFPTAGDAGATALDQSAFATGYQQAAYNLYAEVTFICPSYWIADSFSRKKNSGYKYQYSVAPAMHTTDVAAYFGPIGGIPNVSPQFQKDFMKIWGTFITSSVAGIPGLPILPPFSLPWGAFMANLNQTGGVPGMTPIPPVGAPYPANVQPGLIGDFSLKNAYTWEGGRGWRCQFWKSVAAKTPAALLSLGVNRYNTTIKAPLRKDKMNRNTLDIVAAAGIAQFGGNLYEYSLVLPDRPGFEAGYLVLQVLEICIGIAKNHYFKFYGWRDGMEGDTSKYGPEVAVAEIANVHKIHR</sequence>
<keyword evidence="3" id="KW-0732">Signal</keyword>
<protein>
    <recommendedName>
        <fullName evidence="4">Carboxylesterase type B domain-containing protein</fullName>
    </recommendedName>
</protein>
<reference evidence="5 6" key="1">
    <citation type="submission" date="2019-06" db="EMBL/GenBank/DDBJ databases">
        <authorList>
            <person name="Palmer J.M."/>
        </authorList>
    </citation>
    <scope>NUCLEOTIDE SEQUENCE [LARGE SCALE GENOMIC DNA]</scope>
    <source>
        <strain evidence="5 6">TWF102</strain>
    </source>
</reference>
<dbReference type="InterPro" id="IPR019826">
    <property type="entry name" value="Carboxylesterase_B_AS"/>
</dbReference>
<dbReference type="InterPro" id="IPR050309">
    <property type="entry name" value="Type-B_Carboxylest/Lipase"/>
</dbReference>
<evidence type="ECO:0000313" key="6">
    <source>
        <dbReference type="Proteomes" id="UP000475325"/>
    </source>
</evidence>
<name>A0A7C8JHR4_ORBOL</name>
<keyword evidence="2" id="KW-0378">Hydrolase</keyword>
<evidence type="ECO:0000256" key="1">
    <source>
        <dbReference type="ARBA" id="ARBA00005964"/>
    </source>
</evidence>
<feature type="chain" id="PRO_5028812020" description="Carboxylesterase type B domain-containing protein" evidence="3">
    <location>
        <begin position="19"/>
        <end position="702"/>
    </location>
</feature>
<comment type="similarity">
    <text evidence="1">Belongs to the type-B carboxylesterase/lipase family.</text>
</comment>
<gene>
    <name evidence="5" type="ORF">TWF102_008428</name>
</gene>
<dbReference type="AlphaFoldDB" id="A0A7C8JHR4"/>
<comment type="caution">
    <text evidence="5">The sequence shown here is derived from an EMBL/GenBank/DDBJ whole genome shotgun (WGS) entry which is preliminary data.</text>
</comment>
<evidence type="ECO:0000256" key="3">
    <source>
        <dbReference type="SAM" id="SignalP"/>
    </source>
</evidence>
<dbReference type="GO" id="GO:0016787">
    <property type="term" value="F:hydrolase activity"/>
    <property type="evidence" value="ECO:0007669"/>
    <property type="project" value="UniProtKB-KW"/>
</dbReference>
<dbReference type="PANTHER" id="PTHR11559">
    <property type="entry name" value="CARBOXYLESTERASE"/>
    <property type="match status" value="1"/>
</dbReference>
<feature type="domain" description="Carboxylesterase type B" evidence="4">
    <location>
        <begin position="116"/>
        <end position="508"/>
    </location>
</feature>
<dbReference type="InterPro" id="IPR019819">
    <property type="entry name" value="Carboxylesterase_B_CS"/>
</dbReference>
<accession>A0A7C8JHR4</accession>
<dbReference type="InterPro" id="IPR002018">
    <property type="entry name" value="CarbesteraseB"/>
</dbReference>
<evidence type="ECO:0000256" key="2">
    <source>
        <dbReference type="ARBA" id="ARBA00022801"/>
    </source>
</evidence>
<proteinExistence type="inferred from homology"/>
<evidence type="ECO:0000313" key="5">
    <source>
        <dbReference type="EMBL" id="KAF3092611.1"/>
    </source>
</evidence>
<dbReference type="Pfam" id="PF00135">
    <property type="entry name" value="COesterase"/>
    <property type="match status" value="1"/>
</dbReference>
<dbReference type="InterPro" id="IPR029058">
    <property type="entry name" value="AB_hydrolase_fold"/>
</dbReference>
<feature type="signal peptide" evidence="3">
    <location>
        <begin position="1"/>
        <end position="18"/>
    </location>
</feature>
<organism evidence="5 6">
    <name type="scientific">Orbilia oligospora</name>
    <name type="common">Nematode-trapping fungus</name>
    <name type="synonym">Arthrobotrys oligospora</name>
    <dbReference type="NCBI Taxonomy" id="2813651"/>
    <lineage>
        <taxon>Eukaryota</taxon>
        <taxon>Fungi</taxon>
        <taxon>Dikarya</taxon>
        <taxon>Ascomycota</taxon>
        <taxon>Pezizomycotina</taxon>
        <taxon>Orbiliomycetes</taxon>
        <taxon>Orbiliales</taxon>
        <taxon>Orbiliaceae</taxon>
        <taxon>Orbilia</taxon>
    </lineage>
</organism>
<evidence type="ECO:0000259" key="4">
    <source>
        <dbReference type="Pfam" id="PF00135"/>
    </source>
</evidence>
<dbReference type="EMBL" id="WIQW01000051">
    <property type="protein sequence ID" value="KAF3092611.1"/>
    <property type="molecule type" value="Genomic_DNA"/>
</dbReference>
<dbReference type="Proteomes" id="UP000475325">
    <property type="component" value="Unassembled WGS sequence"/>
</dbReference>